<dbReference type="InterPro" id="IPR017871">
    <property type="entry name" value="ABC_transporter-like_CS"/>
</dbReference>
<evidence type="ECO:0000259" key="8">
    <source>
        <dbReference type="PROSITE" id="PS50893"/>
    </source>
</evidence>
<proteinExistence type="predicted"/>
<dbReference type="CDD" id="cd18551">
    <property type="entry name" value="ABC_6TM_LmrA_like"/>
    <property type="match status" value="1"/>
</dbReference>
<protein>
    <submittedName>
        <fullName evidence="10">ATP-binding cassette subfamily B protein</fullName>
    </submittedName>
</protein>
<evidence type="ECO:0000313" key="11">
    <source>
        <dbReference type="Proteomes" id="UP001249291"/>
    </source>
</evidence>
<keyword evidence="3" id="KW-0547">Nucleotide-binding</keyword>
<sequence>MSSTATSRRRGRGAQHDGPRATFRQLLPFLFEHKRTLIVVAVLSVFGAATSLAQPLLVGQLIEAVQSDQGLGILVWALVGLVIVSSIISGYQHYLLQRTGTAVVYSSRRKLISRILHLQISEFDARRTGDLVSRVGTDTTLLYAVLTQGLADAVGSAILFLGALIAMLVIDPVLLLLIVVVIGASVVVVTALSGRIRTASTAQQEKVGELASGVERAVGSIRTVRASGATERETETVSTLASEAYGIGVRIAKISSLVVPIAGVALQVSLLVVLGVGGFRVAAGTITIASLITFILFLFMLVMPLATTFGAITSVNQALGALGRIQEVLNLPIETQHDAEIAASFPRDTADPLAPAIEFRDVRFRYPENVVAARLAAAKEAQTLLADAHLEPTDDSAATAEREVLRGVSFAVPRGARVALVGPSGAGKSTILSLVERFYDPTGGSIRLYGHDSRTYPRDELRAQFGYVEQDAPTLAGTLGDNLRLASPNASDEDCEQVLRAVNLGDVLERDPLGLEAPVGEDGVMLSGGERQRLAIARALLTDAPILLLDESTSSLDGVNEQRMREAIDAVSTDRTLIVIAHRLSTVVDSDLIVVLQDGAVVGQGTHAELIESTPLYRDLARHQLLA</sequence>
<dbReference type="InterPro" id="IPR011527">
    <property type="entry name" value="ABC1_TM_dom"/>
</dbReference>
<keyword evidence="4 10" id="KW-0067">ATP-binding</keyword>
<dbReference type="Gene3D" id="3.40.50.300">
    <property type="entry name" value="P-loop containing nucleotide triphosphate hydrolases"/>
    <property type="match status" value="1"/>
</dbReference>
<dbReference type="RefSeq" id="WP_309686859.1">
    <property type="nucleotide sequence ID" value="NZ_JAVIZQ010000001.1"/>
</dbReference>
<feature type="transmembrane region" description="Helical" evidence="7">
    <location>
        <begin position="173"/>
        <end position="192"/>
    </location>
</feature>
<feature type="domain" description="ABC transporter" evidence="8">
    <location>
        <begin position="390"/>
        <end position="623"/>
    </location>
</feature>
<dbReference type="InterPro" id="IPR003593">
    <property type="entry name" value="AAA+_ATPase"/>
</dbReference>
<dbReference type="InterPro" id="IPR027417">
    <property type="entry name" value="P-loop_NTPase"/>
</dbReference>
<evidence type="ECO:0000313" key="10">
    <source>
        <dbReference type="EMBL" id="MDR6140821.1"/>
    </source>
</evidence>
<feature type="transmembrane region" description="Helical" evidence="7">
    <location>
        <begin position="141"/>
        <end position="167"/>
    </location>
</feature>
<dbReference type="PANTHER" id="PTHR43394:SF1">
    <property type="entry name" value="ATP-BINDING CASSETTE SUB-FAMILY B MEMBER 10, MITOCHONDRIAL"/>
    <property type="match status" value="1"/>
</dbReference>
<dbReference type="Gene3D" id="1.20.1560.10">
    <property type="entry name" value="ABC transporter type 1, transmembrane domain"/>
    <property type="match status" value="1"/>
</dbReference>
<dbReference type="SUPFAM" id="SSF90123">
    <property type="entry name" value="ABC transporter transmembrane region"/>
    <property type="match status" value="1"/>
</dbReference>
<feature type="transmembrane region" description="Helical" evidence="7">
    <location>
        <begin position="70"/>
        <end position="91"/>
    </location>
</feature>
<accession>A0ABU1HLA3</accession>
<feature type="transmembrane region" description="Helical" evidence="7">
    <location>
        <begin position="282"/>
        <end position="302"/>
    </location>
</feature>
<keyword evidence="2 7" id="KW-0812">Transmembrane</keyword>
<evidence type="ECO:0000256" key="1">
    <source>
        <dbReference type="ARBA" id="ARBA00004651"/>
    </source>
</evidence>
<evidence type="ECO:0000256" key="6">
    <source>
        <dbReference type="ARBA" id="ARBA00023136"/>
    </source>
</evidence>
<feature type="domain" description="ABC transmembrane type-1" evidence="9">
    <location>
        <begin position="38"/>
        <end position="317"/>
    </location>
</feature>
<keyword evidence="11" id="KW-1185">Reference proteome</keyword>
<comment type="subcellular location">
    <subcellularLocation>
        <location evidence="1">Cell membrane</location>
        <topology evidence="1">Multi-pass membrane protein</topology>
    </subcellularLocation>
</comment>
<dbReference type="Pfam" id="PF00664">
    <property type="entry name" value="ABC_membrane"/>
    <property type="match status" value="1"/>
</dbReference>
<dbReference type="Proteomes" id="UP001249291">
    <property type="component" value="Unassembled WGS sequence"/>
</dbReference>
<organism evidence="10 11">
    <name type="scientific">Microbacterium foliorum</name>
    <dbReference type="NCBI Taxonomy" id="104336"/>
    <lineage>
        <taxon>Bacteria</taxon>
        <taxon>Bacillati</taxon>
        <taxon>Actinomycetota</taxon>
        <taxon>Actinomycetes</taxon>
        <taxon>Micrococcales</taxon>
        <taxon>Microbacteriaceae</taxon>
        <taxon>Microbacterium</taxon>
    </lineage>
</organism>
<dbReference type="PROSITE" id="PS50893">
    <property type="entry name" value="ABC_TRANSPORTER_2"/>
    <property type="match status" value="1"/>
</dbReference>
<dbReference type="GO" id="GO:0005524">
    <property type="term" value="F:ATP binding"/>
    <property type="evidence" value="ECO:0007669"/>
    <property type="project" value="UniProtKB-KW"/>
</dbReference>
<dbReference type="InterPro" id="IPR039421">
    <property type="entry name" value="Type_1_exporter"/>
</dbReference>
<evidence type="ECO:0000256" key="3">
    <source>
        <dbReference type="ARBA" id="ARBA00022741"/>
    </source>
</evidence>
<dbReference type="InterPro" id="IPR003439">
    <property type="entry name" value="ABC_transporter-like_ATP-bd"/>
</dbReference>
<name>A0ABU1HLA3_9MICO</name>
<dbReference type="SUPFAM" id="SSF52540">
    <property type="entry name" value="P-loop containing nucleoside triphosphate hydrolases"/>
    <property type="match status" value="1"/>
</dbReference>
<comment type="caution">
    <text evidence="10">The sequence shown here is derived from an EMBL/GenBank/DDBJ whole genome shotgun (WGS) entry which is preliminary data.</text>
</comment>
<evidence type="ECO:0000256" key="5">
    <source>
        <dbReference type="ARBA" id="ARBA00022989"/>
    </source>
</evidence>
<dbReference type="SMART" id="SM00382">
    <property type="entry name" value="AAA"/>
    <property type="match status" value="1"/>
</dbReference>
<evidence type="ECO:0000256" key="2">
    <source>
        <dbReference type="ARBA" id="ARBA00022692"/>
    </source>
</evidence>
<dbReference type="EMBL" id="JAVIZQ010000001">
    <property type="protein sequence ID" value="MDR6140821.1"/>
    <property type="molecule type" value="Genomic_DNA"/>
</dbReference>
<keyword evidence="5 7" id="KW-1133">Transmembrane helix</keyword>
<dbReference type="PROSITE" id="PS00211">
    <property type="entry name" value="ABC_TRANSPORTER_1"/>
    <property type="match status" value="1"/>
</dbReference>
<dbReference type="PANTHER" id="PTHR43394">
    <property type="entry name" value="ATP-DEPENDENT PERMEASE MDL1, MITOCHONDRIAL"/>
    <property type="match status" value="1"/>
</dbReference>
<evidence type="ECO:0000256" key="7">
    <source>
        <dbReference type="SAM" id="Phobius"/>
    </source>
</evidence>
<gene>
    <name evidence="10" type="ORF">QE375_000375</name>
</gene>
<keyword evidence="6 7" id="KW-0472">Membrane</keyword>
<evidence type="ECO:0000256" key="4">
    <source>
        <dbReference type="ARBA" id="ARBA00022840"/>
    </source>
</evidence>
<dbReference type="Pfam" id="PF00005">
    <property type="entry name" value="ABC_tran"/>
    <property type="match status" value="1"/>
</dbReference>
<dbReference type="InterPro" id="IPR036640">
    <property type="entry name" value="ABC1_TM_sf"/>
</dbReference>
<dbReference type="PROSITE" id="PS50929">
    <property type="entry name" value="ABC_TM1F"/>
    <property type="match status" value="1"/>
</dbReference>
<evidence type="ECO:0000259" key="9">
    <source>
        <dbReference type="PROSITE" id="PS50929"/>
    </source>
</evidence>
<feature type="transmembrane region" description="Helical" evidence="7">
    <location>
        <begin position="257"/>
        <end position="276"/>
    </location>
</feature>
<feature type="transmembrane region" description="Helical" evidence="7">
    <location>
        <begin position="37"/>
        <end position="58"/>
    </location>
</feature>
<reference evidence="10 11" key="1">
    <citation type="submission" date="2023-08" db="EMBL/GenBank/DDBJ databases">
        <title>Functional and genomic diversity of the sorghum phyllosphere microbiome.</title>
        <authorList>
            <person name="Shade A."/>
        </authorList>
    </citation>
    <scope>NUCLEOTIDE SEQUENCE [LARGE SCALE GENOMIC DNA]</scope>
    <source>
        <strain evidence="10 11">SORGH_AS_0445</strain>
    </source>
</reference>